<evidence type="ECO:0000256" key="1">
    <source>
        <dbReference type="SAM" id="MobiDB-lite"/>
    </source>
</evidence>
<protein>
    <submittedName>
        <fullName evidence="2">Uncharacterized protein</fullName>
    </submittedName>
</protein>
<feature type="region of interest" description="Disordered" evidence="1">
    <location>
        <begin position="1"/>
        <end position="35"/>
    </location>
</feature>
<proteinExistence type="predicted"/>
<feature type="compositionally biased region" description="Acidic residues" evidence="1">
    <location>
        <begin position="158"/>
        <end position="167"/>
    </location>
</feature>
<sequence>MTTPRATWSMGHPSSATSLTSTTTRTKPAPIYNPYDKFTKPQFDAWIDDLTGTLRRALGHIDDTAREESPVGLDESSMGQIDAEQASESEDIDGEVEDSFAELKARRASRKGKGRDPREGPGLFSGRGNGSYEEPIDLASDSEDEEAQVEDLARVIDDTDEGSEWEERDDHKQSEQDAEDVEAEAEAEVEYEREGDYEEVESALGEEDEVYDEHEEEEQSDLWRSDQSYSPPVQYEVLDGDDEDYVEKSDEPEVIELLSDEEVSIGGSSLPAQAESEEDSDTDVHEEDQDQDVHEDAAASPEIYDVDDDDDEQPLYDDTV</sequence>
<organism evidence="2 3">
    <name type="scientific">Guyanagaster necrorhizus</name>
    <dbReference type="NCBI Taxonomy" id="856835"/>
    <lineage>
        <taxon>Eukaryota</taxon>
        <taxon>Fungi</taxon>
        <taxon>Dikarya</taxon>
        <taxon>Basidiomycota</taxon>
        <taxon>Agaricomycotina</taxon>
        <taxon>Agaricomycetes</taxon>
        <taxon>Agaricomycetidae</taxon>
        <taxon>Agaricales</taxon>
        <taxon>Marasmiineae</taxon>
        <taxon>Physalacriaceae</taxon>
        <taxon>Guyanagaster</taxon>
    </lineage>
</organism>
<feature type="region of interest" description="Disordered" evidence="1">
    <location>
        <begin position="61"/>
        <end position="320"/>
    </location>
</feature>
<evidence type="ECO:0000313" key="2">
    <source>
        <dbReference type="EMBL" id="KAG7449662.1"/>
    </source>
</evidence>
<feature type="compositionally biased region" description="Acidic residues" evidence="1">
    <location>
        <begin position="176"/>
        <end position="220"/>
    </location>
</feature>
<feature type="compositionally biased region" description="Acidic residues" evidence="1">
    <location>
        <begin position="252"/>
        <end position="263"/>
    </location>
</feature>
<reference evidence="2" key="1">
    <citation type="submission" date="2020-11" db="EMBL/GenBank/DDBJ databases">
        <title>Adaptations for nitrogen fixation in a non-lichenized fungal sporocarp promotes dispersal by wood-feeding termites.</title>
        <authorList>
            <consortium name="DOE Joint Genome Institute"/>
            <person name="Koch R.A."/>
            <person name="Yoon G."/>
            <person name="Arayal U."/>
            <person name="Lail K."/>
            <person name="Amirebrahimi M."/>
            <person name="Labutti K."/>
            <person name="Lipzen A."/>
            <person name="Riley R."/>
            <person name="Barry K."/>
            <person name="Henrissat B."/>
            <person name="Grigoriev I.V."/>
            <person name="Herr J.R."/>
            <person name="Aime M.C."/>
        </authorList>
    </citation>
    <scope>NUCLEOTIDE SEQUENCE</scope>
    <source>
        <strain evidence="2">MCA 3950</strain>
    </source>
</reference>
<feature type="compositionally biased region" description="Low complexity" evidence="1">
    <location>
        <begin position="14"/>
        <end position="26"/>
    </location>
</feature>
<dbReference type="EMBL" id="MU250527">
    <property type="protein sequence ID" value="KAG7449662.1"/>
    <property type="molecule type" value="Genomic_DNA"/>
</dbReference>
<feature type="compositionally biased region" description="Acidic residues" evidence="1">
    <location>
        <begin position="85"/>
        <end position="100"/>
    </location>
</feature>
<dbReference type="OrthoDB" id="2804229at2759"/>
<keyword evidence="3" id="KW-1185">Reference proteome</keyword>
<feature type="compositionally biased region" description="Acidic residues" evidence="1">
    <location>
        <begin position="304"/>
        <end position="320"/>
    </location>
</feature>
<gene>
    <name evidence="2" type="ORF">BT62DRAFT_599539</name>
</gene>
<dbReference type="RefSeq" id="XP_043043162.1">
    <property type="nucleotide sequence ID" value="XM_043181554.1"/>
</dbReference>
<name>A0A9P8AX82_9AGAR</name>
<dbReference type="Proteomes" id="UP000812287">
    <property type="component" value="Unassembled WGS sequence"/>
</dbReference>
<dbReference type="GeneID" id="66103850"/>
<feature type="compositionally biased region" description="Acidic residues" evidence="1">
    <location>
        <begin position="134"/>
        <end position="149"/>
    </location>
</feature>
<accession>A0A9P8AX82</accession>
<comment type="caution">
    <text evidence="2">The sequence shown here is derived from an EMBL/GenBank/DDBJ whole genome shotgun (WGS) entry which is preliminary data.</text>
</comment>
<evidence type="ECO:0000313" key="3">
    <source>
        <dbReference type="Proteomes" id="UP000812287"/>
    </source>
</evidence>
<feature type="compositionally biased region" description="Acidic residues" evidence="1">
    <location>
        <begin position="275"/>
        <end position="290"/>
    </location>
</feature>
<dbReference type="AlphaFoldDB" id="A0A9P8AX82"/>